<evidence type="ECO:0000313" key="3">
    <source>
        <dbReference type="EMBL" id="CEN49211.1"/>
    </source>
</evidence>
<dbReference type="GO" id="GO:0009244">
    <property type="term" value="P:lipopolysaccharide core region biosynthetic process"/>
    <property type="evidence" value="ECO:0007669"/>
    <property type="project" value="TreeGrafter"/>
</dbReference>
<accession>A0A0B7IBC5</accession>
<evidence type="ECO:0000256" key="2">
    <source>
        <dbReference type="ARBA" id="ARBA00022679"/>
    </source>
</evidence>
<dbReference type="CDD" id="cd03789">
    <property type="entry name" value="GT9_LPS_heptosyltransferase"/>
    <property type="match status" value="1"/>
</dbReference>
<evidence type="ECO:0000313" key="4">
    <source>
        <dbReference type="Proteomes" id="UP000045051"/>
    </source>
</evidence>
<dbReference type="GO" id="GO:0005829">
    <property type="term" value="C:cytosol"/>
    <property type="evidence" value="ECO:0007669"/>
    <property type="project" value="TreeGrafter"/>
</dbReference>
<dbReference type="GO" id="GO:0008713">
    <property type="term" value="F:ADP-heptose-lipopolysaccharide heptosyltransferase activity"/>
    <property type="evidence" value="ECO:0007669"/>
    <property type="project" value="TreeGrafter"/>
</dbReference>
<dbReference type="PANTHER" id="PTHR30160:SF22">
    <property type="entry name" value="LIPOPOLYSACCHARIDE CORE BIOSYNTHESIS PROTEIN"/>
    <property type="match status" value="1"/>
</dbReference>
<dbReference type="PANTHER" id="PTHR30160">
    <property type="entry name" value="TETRAACYLDISACCHARIDE 4'-KINASE-RELATED"/>
    <property type="match status" value="1"/>
</dbReference>
<organism evidence="3 4">
    <name type="scientific">Capnocytophaga canis</name>
    <dbReference type="NCBI Taxonomy" id="1848903"/>
    <lineage>
        <taxon>Bacteria</taxon>
        <taxon>Pseudomonadati</taxon>
        <taxon>Bacteroidota</taxon>
        <taxon>Flavobacteriia</taxon>
        <taxon>Flavobacteriales</taxon>
        <taxon>Flavobacteriaceae</taxon>
        <taxon>Capnocytophaga</taxon>
    </lineage>
</organism>
<keyword evidence="4" id="KW-1185">Reference proteome</keyword>
<dbReference type="RefSeq" id="WP_042345337.1">
    <property type="nucleotide sequence ID" value="NZ_CDOH01000137.1"/>
</dbReference>
<dbReference type="Pfam" id="PF01075">
    <property type="entry name" value="Glyco_transf_9"/>
    <property type="match status" value="1"/>
</dbReference>
<keyword evidence="1" id="KW-0328">Glycosyltransferase</keyword>
<dbReference type="Proteomes" id="UP000045051">
    <property type="component" value="Unassembled WGS sequence"/>
</dbReference>
<evidence type="ECO:0000256" key="1">
    <source>
        <dbReference type="ARBA" id="ARBA00022676"/>
    </source>
</evidence>
<dbReference type="InterPro" id="IPR002201">
    <property type="entry name" value="Glyco_trans_9"/>
</dbReference>
<dbReference type="SUPFAM" id="SSF53756">
    <property type="entry name" value="UDP-Glycosyltransferase/glycogen phosphorylase"/>
    <property type="match status" value="1"/>
</dbReference>
<dbReference type="AlphaFoldDB" id="A0A0B7IBC5"/>
<dbReference type="EMBL" id="CDOI01000195">
    <property type="protein sequence ID" value="CEN49211.1"/>
    <property type="molecule type" value="Genomic_DNA"/>
</dbReference>
<protein>
    <submittedName>
        <fullName evidence="3">Heptosyltransferase</fullName>
    </submittedName>
</protein>
<keyword evidence="2 3" id="KW-0808">Transferase</keyword>
<gene>
    <name evidence="3" type="ORF">CCAND38_80017</name>
</gene>
<reference evidence="3 4" key="1">
    <citation type="submission" date="2015-01" db="EMBL/GenBank/DDBJ databases">
        <authorList>
            <person name="MANFREDI Pablo"/>
        </authorList>
    </citation>
    <scope>NUCLEOTIDE SEQUENCE [LARGE SCALE GENOMIC DNA]</scope>
    <source>
        <strain evidence="3 4">CcD38</strain>
    </source>
</reference>
<sequence>MTKHIAVIRMSAMGDVAISVPVLTAFAEQYPQVELTVVTRPLFAPIFSHIPNCKIFTPDLKGKHKGVVGLFRLYKDLKKQGINVVADIHNVLRTNILKLFFCLSGTPFEQIKKGRKEKKNLIRSKNKIFKQLKPSYERYADVFAALGMPISLEKKYFAPQPKLSNSVKNILSNGKRIGIAPFAAHLGKQYPFERMKKVIFELSQGYPNGKIYVFGGGNHEKEKINELIELKNVENTVGKYNFSEELQLISRLDVMVAMDSGNAHLSAMYGVPTITLWGVTHPYAGFYPYQQPVENALLADRKLYPLLPTSIYGNKYPKGYENAIATIQIEDILRKVKEILEE</sequence>
<name>A0A0B7IBC5_9FLAO</name>
<proteinExistence type="predicted"/>
<dbReference type="Gene3D" id="3.40.50.2000">
    <property type="entry name" value="Glycogen Phosphorylase B"/>
    <property type="match status" value="2"/>
</dbReference>
<dbReference type="InterPro" id="IPR051199">
    <property type="entry name" value="LPS_LOS_Heptosyltrfase"/>
</dbReference>